<feature type="compositionally biased region" description="Polar residues" evidence="1">
    <location>
        <begin position="1"/>
        <end position="21"/>
    </location>
</feature>
<keyword evidence="3" id="KW-1185">Reference proteome</keyword>
<dbReference type="Proteomes" id="UP001249851">
    <property type="component" value="Unassembled WGS sequence"/>
</dbReference>
<gene>
    <name evidence="2" type="ORF">P5673_029519</name>
</gene>
<proteinExistence type="predicted"/>
<evidence type="ECO:0000313" key="2">
    <source>
        <dbReference type="EMBL" id="KAK2549917.1"/>
    </source>
</evidence>
<organism evidence="2 3">
    <name type="scientific">Acropora cervicornis</name>
    <name type="common">Staghorn coral</name>
    <dbReference type="NCBI Taxonomy" id="6130"/>
    <lineage>
        <taxon>Eukaryota</taxon>
        <taxon>Metazoa</taxon>
        <taxon>Cnidaria</taxon>
        <taxon>Anthozoa</taxon>
        <taxon>Hexacorallia</taxon>
        <taxon>Scleractinia</taxon>
        <taxon>Astrocoeniina</taxon>
        <taxon>Acroporidae</taxon>
        <taxon>Acropora</taxon>
    </lineage>
</organism>
<dbReference type="EMBL" id="JARQWQ010000118">
    <property type="protein sequence ID" value="KAK2549917.1"/>
    <property type="molecule type" value="Genomic_DNA"/>
</dbReference>
<comment type="caution">
    <text evidence="2">The sequence shown here is derived from an EMBL/GenBank/DDBJ whole genome shotgun (WGS) entry which is preliminary data.</text>
</comment>
<dbReference type="AlphaFoldDB" id="A0AAD9UUA0"/>
<reference evidence="2" key="2">
    <citation type="journal article" date="2023" name="Science">
        <title>Genomic signatures of disease resistance in endangered staghorn corals.</title>
        <authorList>
            <person name="Vollmer S.V."/>
            <person name="Selwyn J.D."/>
            <person name="Despard B.A."/>
            <person name="Roesel C.L."/>
        </authorList>
    </citation>
    <scope>NUCLEOTIDE SEQUENCE</scope>
    <source>
        <strain evidence="2">K2</strain>
    </source>
</reference>
<evidence type="ECO:0000256" key="1">
    <source>
        <dbReference type="SAM" id="MobiDB-lite"/>
    </source>
</evidence>
<feature type="region of interest" description="Disordered" evidence="1">
    <location>
        <begin position="1"/>
        <end position="96"/>
    </location>
</feature>
<feature type="compositionally biased region" description="Low complexity" evidence="1">
    <location>
        <begin position="22"/>
        <end position="32"/>
    </location>
</feature>
<evidence type="ECO:0000313" key="3">
    <source>
        <dbReference type="Proteomes" id="UP001249851"/>
    </source>
</evidence>
<feature type="compositionally biased region" description="Polar residues" evidence="1">
    <location>
        <begin position="58"/>
        <end position="77"/>
    </location>
</feature>
<sequence>MDDRQQQMPATLNLQTLLCSRTETTMPEETPTARVPDTDWREELLKNSSTEEAEPTHDSAQTGKSTETDQQSSQTEEIPTEKDYRPRSTKTQEPTP</sequence>
<accession>A0AAD9UUA0</accession>
<reference evidence="2" key="1">
    <citation type="journal article" date="2023" name="G3 (Bethesda)">
        <title>Whole genome assembly and annotation of the endangered Caribbean coral Acropora cervicornis.</title>
        <authorList>
            <person name="Selwyn J.D."/>
            <person name="Vollmer S.V."/>
        </authorList>
    </citation>
    <scope>NUCLEOTIDE SEQUENCE</scope>
    <source>
        <strain evidence="2">K2</strain>
    </source>
</reference>
<feature type="compositionally biased region" description="Basic and acidic residues" evidence="1">
    <location>
        <begin position="36"/>
        <end position="45"/>
    </location>
</feature>
<protein>
    <submittedName>
        <fullName evidence="2">Uncharacterized protein</fullName>
    </submittedName>
</protein>
<name>A0AAD9UUA0_ACRCE</name>